<dbReference type="eggNOG" id="COG4200">
    <property type="taxonomic scope" value="Bacteria"/>
</dbReference>
<dbReference type="Proteomes" id="UP000002411">
    <property type="component" value="Chromosome"/>
</dbReference>
<evidence type="ECO:0000256" key="1">
    <source>
        <dbReference type="SAM" id="Phobius"/>
    </source>
</evidence>
<keyword evidence="1" id="KW-0812">Transmembrane</keyword>
<evidence type="ECO:0000313" key="3">
    <source>
        <dbReference type="Proteomes" id="UP000002411"/>
    </source>
</evidence>
<keyword evidence="3" id="KW-1185">Reference proteome</keyword>
<proteinExistence type="predicted"/>
<dbReference type="RefSeq" id="WP_012101676.1">
    <property type="nucleotide sequence ID" value="NC_009706.1"/>
</dbReference>
<feature type="transmembrane region" description="Helical" evidence="1">
    <location>
        <begin position="225"/>
        <end position="244"/>
    </location>
</feature>
<organism evidence="2 3">
    <name type="scientific">Clostridium kluyveri (strain ATCC 8527 / DSM 555 / NBRC 12016 / NCIMB 10680 / K1)</name>
    <dbReference type="NCBI Taxonomy" id="431943"/>
    <lineage>
        <taxon>Bacteria</taxon>
        <taxon>Bacillati</taxon>
        <taxon>Bacillota</taxon>
        <taxon>Clostridia</taxon>
        <taxon>Eubacteriales</taxon>
        <taxon>Clostridiaceae</taxon>
        <taxon>Clostridium</taxon>
    </lineage>
</organism>
<evidence type="ECO:0008006" key="4">
    <source>
        <dbReference type="Google" id="ProtNLM"/>
    </source>
</evidence>
<dbReference type="STRING" id="431943.CKL_1289"/>
<dbReference type="AlphaFoldDB" id="A5N7Q0"/>
<feature type="transmembrane region" description="Helical" evidence="1">
    <location>
        <begin position="21"/>
        <end position="40"/>
    </location>
</feature>
<dbReference type="NCBIfam" id="TIGR03733">
    <property type="entry name" value="lanti_perm_MutG"/>
    <property type="match status" value="1"/>
</dbReference>
<protein>
    <recommendedName>
        <fullName evidence="4">Lantibiotic immunity ABC transporter MutG family permease subunit</fullName>
    </recommendedName>
</protein>
<dbReference type="CDD" id="cd21808">
    <property type="entry name" value="ABC-2_lan_permease_MutG"/>
    <property type="match status" value="1"/>
</dbReference>
<dbReference type="KEGG" id="ckl:CKL_1289"/>
<name>A5N7Q0_CLOK5</name>
<feature type="transmembrane region" description="Helical" evidence="1">
    <location>
        <begin position="166"/>
        <end position="186"/>
    </location>
</feature>
<evidence type="ECO:0000313" key="2">
    <source>
        <dbReference type="EMBL" id="EDK33331.1"/>
    </source>
</evidence>
<keyword evidence="1" id="KW-0472">Membrane</keyword>
<dbReference type="Pfam" id="PF12730">
    <property type="entry name" value="ABC2_membrane_4"/>
    <property type="match status" value="1"/>
</dbReference>
<keyword evidence="1" id="KW-1133">Transmembrane helix</keyword>
<dbReference type="HOGENOM" id="CLU_077103_0_0_9"/>
<reference evidence="2 3" key="1">
    <citation type="journal article" date="2008" name="Proc. Natl. Acad. Sci. U.S.A.">
        <title>The genome of Clostridium kluyveri, a strict anaerobe with unique metabolic features.</title>
        <authorList>
            <person name="Seedorf H."/>
            <person name="Fricke W.F."/>
            <person name="Veith B."/>
            <person name="Brueggemann H."/>
            <person name="Liesegang H."/>
            <person name="Strittmatter A."/>
            <person name="Miethke M."/>
            <person name="Buckel W."/>
            <person name="Hinderberger J."/>
            <person name="Li F."/>
            <person name="Hagemeier C."/>
            <person name="Thauer R.K."/>
            <person name="Gottschalk G."/>
        </authorList>
    </citation>
    <scope>NUCLEOTIDE SEQUENCE [LARGE SCALE GENOMIC DNA]</scope>
    <source>
        <strain evidence="3">ATCC 8527 / DSM 555 / NCIMB 10680</strain>
    </source>
</reference>
<feature type="transmembrane region" description="Helical" evidence="1">
    <location>
        <begin position="134"/>
        <end position="154"/>
    </location>
</feature>
<dbReference type="EMBL" id="CP000673">
    <property type="protein sequence ID" value="EDK33331.1"/>
    <property type="molecule type" value="Genomic_DNA"/>
</dbReference>
<feature type="transmembrane region" description="Helical" evidence="1">
    <location>
        <begin position="52"/>
        <end position="75"/>
    </location>
</feature>
<accession>A5N7Q0</accession>
<feature type="transmembrane region" description="Helical" evidence="1">
    <location>
        <begin position="101"/>
        <end position="122"/>
    </location>
</feature>
<gene>
    <name evidence="2" type="ordered locus">CKL_1289</name>
</gene>
<sequence length="246" mass="27607">MFMLIRLIGSDFYKVRHTAIFWMHIIVPILISLLFVAYYGTSTAAVDNVSKMGLYTQVLSMGFPLIIGIVCAMAVEQEYDAGNFRGLLMSEHKLLSFSSKICALLFMAFFSLIIAIGIFALELEFLVHEDVFNFYIYGNIILILLFSQIFLYILHLLLSFRFGTGASIGLGITESLISALMLTGLGDVIGKWLPCSWGGRIIQNYIILNSDVYDINVLLYKFQGLYMNGFKLGIYICGIATIIFPC</sequence>
<dbReference type="InterPro" id="IPR022294">
    <property type="entry name" value="ABC-transptr_permeasesu"/>
</dbReference>